<dbReference type="SMART" id="SM00368">
    <property type="entry name" value="LRR_RI"/>
    <property type="match status" value="4"/>
</dbReference>
<protein>
    <submittedName>
        <fullName evidence="4">Uncharacterized protein</fullName>
    </submittedName>
</protein>
<dbReference type="GO" id="GO:0031267">
    <property type="term" value="F:small GTPase binding"/>
    <property type="evidence" value="ECO:0007669"/>
    <property type="project" value="TreeGrafter"/>
</dbReference>
<dbReference type="GO" id="GO:0005634">
    <property type="term" value="C:nucleus"/>
    <property type="evidence" value="ECO:0007669"/>
    <property type="project" value="TreeGrafter"/>
</dbReference>
<evidence type="ECO:0000256" key="2">
    <source>
        <dbReference type="ARBA" id="ARBA00022614"/>
    </source>
</evidence>
<name>A0A382DAD8_9ZZZZ</name>
<keyword evidence="1" id="KW-0343">GTPase activation</keyword>
<dbReference type="InterPro" id="IPR032675">
    <property type="entry name" value="LRR_dom_sf"/>
</dbReference>
<accession>A0A382DAD8</accession>
<sequence>MGIIRGGDAEYDDSKPTLAELAPRIEDTISSSLEANSTELKLSGKYYSTDEIVLLARSNQVSQVKVLDLEDNQIGDEALKALRESTQLLKLEVLRLGINFITDKGIKEWADSSSEVLKNLKSLSLSDNKLTDDSLAEFFKSSNFKKLESLEIGWMEAGNKTAMAIGVSDVFPCLKKIDLERSYIDSEGLCLLISGKIAENLEELNFSANRFGNEGAKIIAGTSNLKKLKTLNLSQNMI</sequence>
<dbReference type="SUPFAM" id="SSF52047">
    <property type="entry name" value="RNI-like"/>
    <property type="match status" value="1"/>
</dbReference>
<gene>
    <name evidence="4" type="ORF">METZ01_LOCUS188224</name>
</gene>
<dbReference type="Pfam" id="PF13516">
    <property type="entry name" value="LRR_6"/>
    <property type="match status" value="3"/>
</dbReference>
<dbReference type="InterPro" id="IPR027038">
    <property type="entry name" value="RanGap"/>
</dbReference>
<dbReference type="Gene3D" id="3.80.10.10">
    <property type="entry name" value="Ribonuclease Inhibitor"/>
    <property type="match status" value="2"/>
</dbReference>
<keyword evidence="2" id="KW-0433">Leucine-rich repeat</keyword>
<dbReference type="GO" id="GO:0048471">
    <property type="term" value="C:perinuclear region of cytoplasm"/>
    <property type="evidence" value="ECO:0007669"/>
    <property type="project" value="TreeGrafter"/>
</dbReference>
<dbReference type="PANTHER" id="PTHR24113">
    <property type="entry name" value="RAN GTPASE-ACTIVATING PROTEIN 1"/>
    <property type="match status" value="1"/>
</dbReference>
<dbReference type="GO" id="GO:0005829">
    <property type="term" value="C:cytosol"/>
    <property type="evidence" value="ECO:0007669"/>
    <property type="project" value="TreeGrafter"/>
</dbReference>
<proteinExistence type="predicted"/>
<dbReference type="AlphaFoldDB" id="A0A382DAD8"/>
<organism evidence="4">
    <name type="scientific">marine metagenome</name>
    <dbReference type="NCBI Taxonomy" id="408172"/>
    <lineage>
        <taxon>unclassified sequences</taxon>
        <taxon>metagenomes</taxon>
        <taxon>ecological metagenomes</taxon>
    </lineage>
</organism>
<dbReference type="GO" id="GO:0005096">
    <property type="term" value="F:GTPase activator activity"/>
    <property type="evidence" value="ECO:0007669"/>
    <property type="project" value="UniProtKB-KW"/>
</dbReference>
<dbReference type="InterPro" id="IPR001611">
    <property type="entry name" value="Leu-rich_rpt"/>
</dbReference>
<keyword evidence="3" id="KW-0677">Repeat</keyword>
<evidence type="ECO:0000256" key="3">
    <source>
        <dbReference type="ARBA" id="ARBA00022737"/>
    </source>
</evidence>
<feature type="non-terminal residue" evidence="4">
    <location>
        <position position="238"/>
    </location>
</feature>
<dbReference type="GO" id="GO:0006913">
    <property type="term" value="P:nucleocytoplasmic transport"/>
    <property type="evidence" value="ECO:0007669"/>
    <property type="project" value="TreeGrafter"/>
</dbReference>
<reference evidence="4" key="1">
    <citation type="submission" date="2018-05" db="EMBL/GenBank/DDBJ databases">
        <authorList>
            <person name="Lanie J.A."/>
            <person name="Ng W.-L."/>
            <person name="Kazmierczak K.M."/>
            <person name="Andrzejewski T.M."/>
            <person name="Davidsen T.M."/>
            <person name="Wayne K.J."/>
            <person name="Tettelin H."/>
            <person name="Glass J.I."/>
            <person name="Rusch D."/>
            <person name="Podicherti R."/>
            <person name="Tsui H.-C.T."/>
            <person name="Winkler M.E."/>
        </authorList>
    </citation>
    <scope>NUCLEOTIDE SEQUENCE</scope>
</reference>
<dbReference type="EMBL" id="UINC01038400">
    <property type="protein sequence ID" value="SVB35370.1"/>
    <property type="molecule type" value="Genomic_DNA"/>
</dbReference>
<evidence type="ECO:0000313" key="4">
    <source>
        <dbReference type="EMBL" id="SVB35370.1"/>
    </source>
</evidence>
<evidence type="ECO:0000256" key="1">
    <source>
        <dbReference type="ARBA" id="ARBA00022468"/>
    </source>
</evidence>
<dbReference type="PANTHER" id="PTHR24113:SF12">
    <property type="entry name" value="RAN GTPASE-ACTIVATING PROTEIN 1"/>
    <property type="match status" value="1"/>
</dbReference>